<dbReference type="Gene3D" id="3.30.460.10">
    <property type="entry name" value="Beta Polymerase, domain 2"/>
    <property type="match status" value="1"/>
</dbReference>
<evidence type="ECO:0000256" key="1">
    <source>
        <dbReference type="ARBA" id="ARBA00001936"/>
    </source>
</evidence>
<dbReference type="GO" id="GO:1990817">
    <property type="term" value="F:poly(A) RNA polymerase activity"/>
    <property type="evidence" value="ECO:0007669"/>
    <property type="project" value="UniProtKB-EC"/>
</dbReference>
<feature type="compositionally biased region" description="Basic and acidic residues" evidence="7">
    <location>
        <begin position="38"/>
        <end position="49"/>
    </location>
</feature>
<feature type="domain" description="Poly(A) RNA polymerase mitochondrial-like central palm" evidence="9">
    <location>
        <begin position="98"/>
        <end position="232"/>
    </location>
</feature>
<dbReference type="EC" id="2.7.7.19" evidence="3"/>
<accession>A0A8H7PCF0</accession>
<dbReference type="EMBL" id="JAEPQZ010000022">
    <property type="protein sequence ID" value="KAG2171272.1"/>
    <property type="molecule type" value="Genomic_DNA"/>
</dbReference>
<keyword evidence="6" id="KW-0460">Magnesium</keyword>
<proteinExistence type="inferred from homology"/>
<organism evidence="10 11">
    <name type="scientific">Mortierella isabellina</name>
    <name type="common">Filamentous fungus</name>
    <name type="synonym">Umbelopsis isabellina</name>
    <dbReference type="NCBI Taxonomy" id="91625"/>
    <lineage>
        <taxon>Eukaryota</taxon>
        <taxon>Fungi</taxon>
        <taxon>Fungi incertae sedis</taxon>
        <taxon>Mucoromycota</taxon>
        <taxon>Mucoromycotina</taxon>
        <taxon>Umbelopsidomycetes</taxon>
        <taxon>Umbelopsidales</taxon>
        <taxon>Umbelopsidaceae</taxon>
        <taxon>Umbelopsis</taxon>
    </lineage>
</organism>
<evidence type="ECO:0000256" key="2">
    <source>
        <dbReference type="ARBA" id="ARBA00008593"/>
    </source>
</evidence>
<evidence type="ECO:0000313" key="10">
    <source>
        <dbReference type="EMBL" id="KAG2171272.1"/>
    </source>
</evidence>
<dbReference type="GO" id="GO:0010605">
    <property type="term" value="P:negative regulation of macromolecule metabolic process"/>
    <property type="evidence" value="ECO:0007669"/>
    <property type="project" value="UniProtKB-ARBA"/>
</dbReference>
<dbReference type="PANTHER" id="PTHR23092:SF15">
    <property type="entry name" value="INACTIVE NON-CANONICAL POLY(A) RNA POLYMERASE PROTEIN TRF4-2-RELATED"/>
    <property type="match status" value="1"/>
</dbReference>
<dbReference type="Proteomes" id="UP000654370">
    <property type="component" value="Unassembled WGS sequence"/>
</dbReference>
<dbReference type="GO" id="GO:0046872">
    <property type="term" value="F:metal ion binding"/>
    <property type="evidence" value="ECO:0007669"/>
    <property type="project" value="UniProtKB-KW"/>
</dbReference>
<dbReference type="InterPro" id="IPR043519">
    <property type="entry name" value="NT_sf"/>
</dbReference>
<dbReference type="GO" id="GO:0031123">
    <property type="term" value="P:RNA 3'-end processing"/>
    <property type="evidence" value="ECO:0007669"/>
    <property type="project" value="TreeGrafter"/>
</dbReference>
<evidence type="ECO:0000259" key="8">
    <source>
        <dbReference type="Pfam" id="PF03828"/>
    </source>
</evidence>
<evidence type="ECO:0000313" key="11">
    <source>
        <dbReference type="Proteomes" id="UP000654370"/>
    </source>
</evidence>
<dbReference type="GO" id="GO:0003729">
    <property type="term" value="F:mRNA binding"/>
    <property type="evidence" value="ECO:0007669"/>
    <property type="project" value="TreeGrafter"/>
</dbReference>
<gene>
    <name evidence="10" type="ORF">INT43_002894</name>
</gene>
<dbReference type="GO" id="GO:0031499">
    <property type="term" value="C:TRAMP complex"/>
    <property type="evidence" value="ECO:0007669"/>
    <property type="project" value="TreeGrafter"/>
</dbReference>
<dbReference type="PANTHER" id="PTHR23092">
    <property type="entry name" value="POLY(A) RNA POLYMERASE"/>
    <property type="match status" value="1"/>
</dbReference>
<keyword evidence="5" id="KW-0479">Metal-binding</keyword>
<dbReference type="FunFam" id="3.30.460.10:FF:000006">
    <property type="entry name" value="non-canonical poly(A) RNA polymerase PAPD5"/>
    <property type="match status" value="1"/>
</dbReference>
<sequence length="495" mass="56655">PRSAAKAARKHLREGDFDASSAENSEDYIAFDFDDDADTKSENEKESSRKQKPSTTDTSNNRTRREDEQWKNYIKDRKQRPWAKDFRYRKARNIGERLNMEMNDLVDYLSPTEEEHTMRRFAVHRIRQCAQQIYPSCRIEVFGSFETRLYLPTSDIDLVMWYNGSDSVGSHGTSKVLSKMADGLRKQGIAYSVQLILKAKVPIIKFEETFTGYQIDISLNTGNGIQSAKFIKEMLVQAPALGPLTLIFKHWLGLQKLNEVFTGGLGSYAVVLMVMSCLQMHPKVDMSDTLENLGVLFVDLLELYGQHFNIFTVGIDVANRRYYRKPDYRAVFAVKDPADETNDVSRGSFNCAQIRIALKDAFHTLTRAMTALNRQTWDYGTKDDGISLLGCILYIDKPAIEHRERVHEAYTSQQWKDMPGADTFDASDYDSSASVHEPIIKIHERGGDILDKKGKRRDNKNVVYVLEDEDAEFRGQRNAWNSDDEDTNLSLPQLT</sequence>
<feature type="non-terminal residue" evidence="10">
    <location>
        <position position="1"/>
    </location>
</feature>
<dbReference type="CDD" id="cd05402">
    <property type="entry name" value="NT_PAP_TUTase"/>
    <property type="match status" value="1"/>
</dbReference>
<evidence type="ECO:0000259" key="9">
    <source>
        <dbReference type="Pfam" id="PF22600"/>
    </source>
</evidence>
<feature type="domain" description="PAP-associated" evidence="8">
    <location>
        <begin position="292"/>
        <end position="342"/>
    </location>
</feature>
<dbReference type="OrthoDB" id="273917at2759"/>
<reference evidence="10" key="1">
    <citation type="submission" date="2020-12" db="EMBL/GenBank/DDBJ databases">
        <title>Metabolic potential, ecology and presence of endohyphal bacteria is reflected in genomic diversity of Mucoromycotina.</title>
        <authorList>
            <person name="Muszewska A."/>
            <person name="Okrasinska A."/>
            <person name="Steczkiewicz K."/>
            <person name="Drgas O."/>
            <person name="Orlowska M."/>
            <person name="Perlinska-Lenart U."/>
            <person name="Aleksandrzak-Piekarczyk T."/>
            <person name="Szatraj K."/>
            <person name="Zielenkiewicz U."/>
            <person name="Pilsyk S."/>
            <person name="Malc E."/>
            <person name="Mieczkowski P."/>
            <person name="Kruszewska J.S."/>
            <person name="Biernat P."/>
            <person name="Pawlowska J."/>
        </authorList>
    </citation>
    <scope>NUCLEOTIDE SEQUENCE</scope>
    <source>
        <strain evidence="10">WA0000067209</strain>
    </source>
</reference>
<evidence type="ECO:0000256" key="6">
    <source>
        <dbReference type="ARBA" id="ARBA00022842"/>
    </source>
</evidence>
<dbReference type="AlphaFoldDB" id="A0A8H7PCF0"/>
<name>A0A8H7PCF0_MORIS</name>
<evidence type="ECO:0000256" key="5">
    <source>
        <dbReference type="ARBA" id="ARBA00022723"/>
    </source>
</evidence>
<evidence type="ECO:0000256" key="3">
    <source>
        <dbReference type="ARBA" id="ARBA00012388"/>
    </source>
</evidence>
<protein>
    <recommendedName>
        <fullName evidence="3">polynucleotide adenylyltransferase</fullName>
        <ecNumber evidence="3">2.7.7.19</ecNumber>
    </recommendedName>
</protein>
<dbReference type="Gene3D" id="1.10.1410.10">
    <property type="match status" value="1"/>
</dbReference>
<dbReference type="Pfam" id="PF03828">
    <property type="entry name" value="PAP_assoc"/>
    <property type="match status" value="1"/>
</dbReference>
<dbReference type="GO" id="GO:0005730">
    <property type="term" value="C:nucleolus"/>
    <property type="evidence" value="ECO:0007669"/>
    <property type="project" value="TreeGrafter"/>
</dbReference>
<evidence type="ECO:0000256" key="4">
    <source>
        <dbReference type="ARBA" id="ARBA00022679"/>
    </source>
</evidence>
<keyword evidence="11" id="KW-1185">Reference proteome</keyword>
<dbReference type="InterPro" id="IPR045862">
    <property type="entry name" value="Trf4-like"/>
</dbReference>
<dbReference type="SUPFAM" id="SSF81301">
    <property type="entry name" value="Nucleotidyltransferase"/>
    <property type="match status" value="1"/>
</dbReference>
<feature type="region of interest" description="Disordered" evidence="7">
    <location>
        <begin position="1"/>
        <end position="70"/>
    </location>
</feature>
<dbReference type="InterPro" id="IPR054708">
    <property type="entry name" value="MTPAP-like_central"/>
</dbReference>
<comment type="caution">
    <text evidence="10">The sequence shown here is derived from an EMBL/GenBank/DDBJ whole genome shotgun (WGS) entry which is preliminary data.</text>
</comment>
<comment type="cofactor">
    <cofactor evidence="1">
        <name>Mn(2+)</name>
        <dbReference type="ChEBI" id="CHEBI:29035"/>
    </cofactor>
</comment>
<dbReference type="SUPFAM" id="SSF81631">
    <property type="entry name" value="PAP/OAS1 substrate-binding domain"/>
    <property type="match status" value="1"/>
</dbReference>
<comment type="similarity">
    <text evidence="2">Belongs to the DNA polymerase type-B-like family.</text>
</comment>
<evidence type="ECO:0000256" key="7">
    <source>
        <dbReference type="SAM" id="MobiDB-lite"/>
    </source>
</evidence>
<dbReference type="Pfam" id="PF22600">
    <property type="entry name" value="MTPAP-like_central"/>
    <property type="match status" value="1"/>
</dbReference>
<feature type="region of interest" description="Disordered" evidence="7">
    <location>
        <begin position="476"/>
        <end position="495"/>
    </location>
</feature>
<dbReference type="InterPro" id="IPR002058">
    <property type="entry name" value="PAP_assoc"/>
</dbReference>
<keyword evidence="4" id="KW-0808">Transferase</keyword>
<dbReference type="GO" id="GO:0043634">
    <property type="term" value="P:polyadenylation-dependent ncRNA catabolic process"/>
    <property type="evidence" value="ECO:0007669"/>
    <property type="project" value="TreeGrafter"/>
</dbReference>